<dbReference type="EMBL" id="CAVMBE010000048">
    <property type="protein sequence ID" value="CAK4031405.1"/>
    <property type="molecule type" value="Genomic_DNA"/>
</dbReference>
<evidence type="ECO:0000256" key="6">
    <source>
        <dbReference type="ARBA" id="ARBA00023136"/>
    </source>
</evidence>
<evidence type="ECO:0000256" key="8">
    <source>
        <dbReference type="PIRSR" id="PIRSR608901-2"/>
    </source>
</evidence>
<feature type="binding site" evidence="8">
    <location>
        <position position="235"/>
    </location>
    <ligand>
        <name>Zn(2+)</name>
        <dbReference type="ChEBI" id="CHEBI:29105"/>
        <note>catalytic</note>
    </ligand>
</feature>
<reference evidence="10" key="1">
    <citation type="submission" date="2023-11" db="EMBL/GenBank/DDBJ databases">
        <authorList>
            <person name="Alioto T."/>
            <person name="Alioto T."/>
            <person name="Gomez Garrido J."/>
        </authorList>
    </citation>
    <scope>NUCLEOTIDE SEQUENCE</scope>
</reference>
<evidence type="ECO:0000313" key="10">
    <source>
        <dbReference type="EMBL" id="CAK4031405.1"/>
    </source>
</evidence>
<dbReference type="AlphaFoldDB" id="A0AAI9ECV1"/>
<feature type="binding site" evidence="7">
    <location>
        <position position="40"/>
    </location>
    <ligand>
        <name>Ca(2+)</name>
        <dbReference type="ChEBI" id="CHEBI:29108"/>
    </ligand>
</feature>
<protein>
    <submittedName>
        <fullName evidence="10">Alkaline ceramidase family</fullName>
    </submittedName>
</protein>
<keyword evidence="3 9" id="KW-0812">Transmembrane</keyword>
<keyword evidence="8" id="KW-0862">Zinc</keyword>
<keyword evidence="5 9" id="KW-1133">Transmembrane helix</keyword>
<proteinExistence type="inferred from homology"/>
<keyword evidence="11" id="KW-1185">Reference proteome</keyword>
<feature type="binding site" evidence="8">
    <location>
        <position position="231"/>
    </location>
    <ligand>
        <name>Zn(2+)</name>
        <dbReference type="ChEBI" id="CHEBI:29105"/>
        <note>catalytic</note>
    </ligand>
</feature>
<keyword evidence="7" id="KW-0106">Calcium</keyword>
<evidence type="ECO:0000256" key="1">
    <source>
        <dbReference type="ARBA" id="ARBA00004141"/>
    </source>
</evidence>
<evidence type="ECO:0000256" key="2">
    <source>
        <dbReference type="ARBA" id="ARBA00009780"/>
    </source>
</evidence>
<keyword evidence="7" id="KW-0479">Metal-binding</keyword>
<comment type="subcellular location">
    <subcellularLocation>
        <location evidence="1">Membrane</location>
        <topology evidence="1">Multi-pass membrane protein</topology>
    </subcellularLocation>
</comment>
<dbReference type="GO" id="GO:0005789">
    <property type="term" value="C:endoplasmic reticulum membrane"/>
    <property type="evidence" value="ECO:0007669"/>
    <property type="project" value="TreeGrafter"/>
</dbReference>
<feature type="binding site" evidence="8">
    <location>
        <position position="90"/>
    </location>
    <ligand>
        <name>Zn(2+)</name>
        <dbReference type="ChEBI" id="CHEBI:29105"/>
        <note>catalytic</note>
    </ligand>
</feature>
<comment type="caution">
    <text evidence="10">The sequence shown here is derived from an EMBL/GenBank/DDBJ whole genome shotgun (WGS) entry which is preliminary data.</text>
</comment>
<evidence type="ECO:0000256" key="4">
    <source>
        <dbReference type="ARBA" id="ARBA00022801"/>
    </source>
</evidence>
<dbReference type="GO" id="GO:0046513">
    <property type="term" value="P:ceramide biosynthetic process"/>
    <property type="evidence" value="ECO:0007669"/>
    <property type="project" value="TreeGrafter"/>
</dbReference>
<dbReference type="GO" id="GO:0046514">
    <property type="term" value="P:ceramide catabolic process"/>
    <property type="evidence" value="ECO:0007669"/>
    <property type="project" value="TreeGrafter"/>
</dbReference>
<dbReference type="InterPro" id="IPR008901">
    <property type="entry name" value="ACER"/>
</dbReference>
<evidence type="ECO:0000256" key="7">
    <source>
        <dbReference type="PIRSR" id="PIRSR608901-1"/>
    </source>
</evidence>
<dbReference type="GO" id="GO:0046872">
    <property type="term" value="F:metal ion binding"/>
    <property type="evidence" value="ECO:0007669"/>
    <property type="project" value="UniProtKB-KW"/>
</dbReference>
<feature type="transmembrane region" description="Helical" evidence="9">
    <location>
        <begin position="232"/>
        <end position="253"/>
    </location>
</feature>
<name>A0AAI9ECV1_9PEZI</name>
<sequence>MPSSWDLSSSQSAVTDWLPYWGAPTAAVNQDYVVTKYIAEFFNTLTSLAYILYGIHGIQRYKRHDVGTFSTPNLSYWALIGVGIFSGLYHTTLKYHTQMSDELSMHLAIGTVLHQLYTFNEPPHIQRRNTAIILGILIPFVIYHCVTDEFVLHIAMFFSMSWIVGFRTRKVIASRIKEKERQDKIRSLVTFATWTALGAYGIWNIDVNFCPTLTKWKQNVGMPWGVLLELHGYWHLLTAISSYTFMAVIEFLLSPDGIHSHGIGFAWPVRAVLHDIAPKQVAKNLPNGHEKGN</sequence>
<accession>A0AAI9ECV1</accession>
<evidence type="ECO:0000256" key="9">
    <source>
        <dbReference type="SAM" id="Phobius"/>
    </source>
</evidence>
<keyword evidence="6 9" id="KW-0472">Membrane</keyword>
<evidence type="ECO:0000256" key="5">
    <source>
        <dbReference type="ARBA" id="ARBA00022989"/>
    </source>
</evidence>
<evidence type="ECO:0000313" key="11">
    <source>
        <dbReference type="Proteomes" id="UP001296104"/>
    </source>
</evidence>
<dbReference type="PANTHER" id="PTHR46187:SF1">
    <property type="entry name" value="ALKALINE PHYTOCERAMIDASE"/>
    <property type="match status" value="1"/>
</dbReference>
<dbReference type="GO" id="GO:0016811">
    <property type="term" value="F:hydrolase activity, acting on carbon-nitrogen (but not peptide) bonds, in linear amides"/>
    <property type="evidence" value="ECO:0007669"/>
    <property type="project" value="InterPro"/>
</dbReference>
<gene>
    <name evidence="10" type="ORF">LECACI_7A006563</name>
</gene>
<feature type="transmembrane region" description="Helical" evidence="9">
    <location>
        <begin position="187"/>
        <end position="205"/>
    </location>
</feature>
<feature type="transmembrane region" description="Helical" evidence="9">
    <location>
        <begin position="150"/>
        <end position="166"/>
    </location>
</feature>
<feature type="transmembrane region" description="Helical" evidence="9">
    <location>
        <begin position="74"/>
        <end position="91"/>
    </location>
</feature>
<comment type="cofactor">
    <cofactor evidence="8">
        <name>Zn(2+)</name>
        <dbReference type="ChEBI" id="CHEBI:29105"/>
    </cofactor>
</comment>
<keyword evidence="4" id="KW-0378">Hydrolase</keyword>
<evidence type="ECO:0000256" key="3">
    <source>
        <dbReference type="ARBA" id="ARBA00022692"/>
    </source>
</evidence>
<dbReference type="Pfam" id="PF05875">
    <property type="entry name" value="Ceramidase"/>
    <property type="match status" value="1"/>
</dbReference>
<dbReference type="Proteomes" id="UP001296104">
    <property type="component" value="Unassembled WGS sequence"/>
</dbReference>
<feature type="transmembrane region" description="Helical" evidence="9">
    <location>
        <begin position="34"/>
        <end position="53"/>
    </location>
</feature>
<organism evidence="10 11">
    <name type="scientific">Lecanosticta acicola</name>
    <dbReference type="NCBI Taxonomy" id="111012"/>
    <lineage>
        <taxon>Eukaryota</taxon>
        <taxon>Fungi</taxon>
        <taxon>Dikarya</taxon>
        <taxon>Ascomycota</taxon>
        <taxon>Pezizomycotina</taxon>
        <taxon>Dothideomycetes</taxon>
        <taxon>Dothideomycetidae</taxon>
        <taxon>Mycosphaerellales</taxon>
        <taxon>Mycosphaerellaceae</taxon>
        <taxon>Lecanosticta</taxon>
    </lineage>
</organism>
<dbReference type="PANTHER" id="PTHR46187">
    <property type="entry name" value="ALKALINE CERAMIDASE 3"/>
    <property type="match status" value="1"/>
</dbReference>
<comment type="similarity">
    <text evidence="2">Belongs to the alkaline ceramidase family.</text>
</comment>